<dbReference type="InterPro" id="IPR002773">
    <property type="entry name" value="Deoxyhypusine_synthase"/>
</dbReference>
<evidence type="ECO:0000256" key="1">
    <source>
        <dbReference type="ARBA" id="ARBA00000952"/>
    </source>
</evidence>
<keyword evidence="9" id="KW-0520">NAD</keyword>
<comment type="similarity">
    <text evidence="6">Belongs to the deoxyhypusine synthase family.</text>
</comment>
<evidence type="ECO:0000256" key="9">
    <source>
        <dbReference type="ARBA" id="ARBA00023027"/>
    </source>
</evidence>
<dbReference type="EMBL" id="KV448183">
    <property type="protein sequence ID" value="OAX41344.1"/>
    <property type="molecule type" value="Genomic_DNA"/>
</dbReference>
<dbReference type="InterPro" id="IPR029035">
    <property type="entry name" value="DHS-like_NAD/FAD-binding_dom"/>
</dbReference>
<keyword evidence="13" id="KW-1185">Reference proteome</keyword>
<dbReference type="InterPro" id="IPR036982">
    <property type="entry name" value="Deoxyhypusine_synthase_sf"/>
</dbReference>
<dbReference type="AlphaFoldDB" id="A0A1B7N945"/>
<accession>A0A1B7N945</accession>
<gene>
    <name evidence="12" type="ORF">K503DRAFT_685659</name>
</gene>
<evidence type="ECO:0000256" key="4">
    <source>
        <dbReference type="ARBA" id="ARBA00004173"/>
    </source>
</evidence>
<reference evidence="12 13" key="1">
    <citation type="submission" date="2016-06" db="EMBL/GenBank/DDBJ databases">
        <title>Comparative genomics of the ectomycorrhizal sister species Rhizopogon vinicolor and Rhizopogon vesiculosus (Basidiomycota: Boletales) reveals a divergence of the mating type B locus.</title>
        <authorList>
            <consortium name="DOE Joint Genome Institute"/>
            <person name="Mujic A.B."/>
            <person name="Kuo A."/>
            <person name="Tritt A."/>
            <person name="Lipzen A."/>
            <person name="Chen C."/>
            <person name="Johnson J."/>
            <person name="Sharma A."/>
            <person name="Barry K."/>
            <person name="Grigoriev I.V."/>
            <person name="Spatafora J.W."/>
        </authorList>
    </citation>
    <scope>NUCLEOTIDE SEQUENCE [LARGE SCALE GENOMIC DNA]</scope>
    <source>
        <strain evidence="12 13">AM-OR11-026</strain>
    </source>
</reference>
<organism evidence="12 13">
    <name type="scientific">Rhizopogon vinicolor AM-OR11-026</name>
    <dbReference type="NCBI Taxonomy" id="1314800"/>
    <lineage>
        <taxon>Eukaryota</taxon>
        <taxon>Fungi</taxon>
        <taxon>Dikarya</taxon>
        <taxon>Basidiomycota</taxon>
        <taxon>Agaricomycotina</taxon>
        <taxon>Agaricomycetes</taxon>
        <taxon>Agaricomycetidae</taxon>
        <taxon>Boletales</taxon>
        <taxon>Suillineae</taxon>
        <taxon>Rhizopogonaceae</taxon>
        <taxon>Rhizopogon</taxon>
    </lineage>
</organism>
<comment type="catalytic activity">
    <reaction evidence="1">
        <text>[eIF5A protein]-L-lysine + spermidine = [eIF5A protein]-deoxyhypusine + propane-1,3-diamine</text>
        <dbReference type="Rhea" id="RHEA:33299"/>
        <dbReference type="Rhea" id="RHEA-COMP:10143"/>
        <dbReference type="Rhea" id="RHEA-COMP:10144"/>
        <dbReference type="ChEBI" id="CHEBI:29969"/>
        <dbReference type="ChEBI" id="CHEBI:57484"/>
        <dbReference type="ChEBI" id="CHEBI:57834"/>
        <dbReference type="ChEBI" id="CHEBI:82657"/>
        <dbReference type="EC" id="2.5.1.46"/>
    </reaction>
</comment>
<dbReference type="PANTHER" id="PTHR11703">
    <property type="entry name" value="DEOXYHYPUSINE SYNTHASE"/>
    <property type="match status" value="1"/>
</dbReference>
<evidence type="ECO:0000256" key="11">
    <source>
        <dbReference type="ARBA" id="ARBA00023256"/>
    </source>
</evidence>
<comment type="subcellular location">
    <subcellularLocation>
        <location evidence="4">Mitochondrion</location>
    </subcellularLocation>
</comment>
<dbReference type="GO" id="GO:0034038">
    <property type="term" value="F:deoxyhypusine synthase activity"/>
    <property type="evidence" value="ECO:0007669"/>
    <property type="project" value="UniProtKB-EC"/>
</dbReference>
<dbReference type="OrthoDB" id="294378at2759"/>
<sequence>MSAAVPAEVSATVLQPSESVSNSAISVQGPDFEKKPSLQELLKSYERIGFQAGSLGRAIDIVNRMRKWRLSDEPISADEDPLSSEIRAQTRCDIFLGYTSNLISSGLREIILYLVKHKHVAAVVTTAGGIEEDFIKCLGKTYLADFHLDGADLRRRGMNRIGNLVVPNDNYCKFEDWLLPILDTMLAEQQATGEVWSPSSFIRRLGKEINNEESVYYWAYKNDIPVFCPALTDGSLGDNLYFHSFRNPGLIVDIVRDIRALNELSRKSKKAGMIILGGGVCKHQIANAMLIRNGADYSVYINTGQEFDGSDSGARPDEAVSWGKIRAGAESVKVFADATLVFPLLVAATFAQD</sequence>
<comment type="cofactor">
    <cofactor evidence="2">
        <name>NAD(+)</name>
        <dbReference type="ChEBI" id="CHEBI:57540"/>
    </cofactor>
</comment>
<proteinExistence type="inferred from homology"/>
<evidence type="ECO:0000313" key="12">
    <source>
        <dbReference type="EMBL" id="OAX41344.1"/>
    </source>
</evidence>
<dbReference type="Proteomes" id="UP000092154">
    <property type="component" value="Unassembled WGS sequence"/>
</dbReference>
<evidence type="ECO:0000256" key="5">
    <source>
        <dbReference type="ARBA" id="ARBA00005041"/>
    </source>
</evidence>
<dbReference type="Gene3D" id="3.40.910.10">
    <property type="entry name" value="Deoxyhypusine synthase"/>
    <property type="match status" value="1"/>
</dbReference>
<evidence type="ECO:0000256" key="7">
    <source>
        <dbReference type="ARBA" id="ARBA00012683"/>
    </source>
</evidence>
<dbReference type="FunCoup" id="A0A1B7N945">
    <property type="interactions" value="597"/>
</dbReference>
<name>A0A1B7N945_9AGAM</name>
<dbReference type="SUPFAM" id="SSF52467">
    <property type="entry name" value="DHS-like NAD/FAD-binding domain"/>
    <property type="match status" value="1"/>
</dbReference>
<dbReference type="NCBIfam" id="TIGR00321">
    <property type="entry name" value="dhys"/>
    <property type="match status" value="1"/>
</dbReference>
<protein>
    <recommendedName>
        <fullName evidence="7">deoxyhypusine synthase</fullName>
        <ecNumber evidence="7">2.5.1.46</ecNumber>
    </recommendedName>
</protein>
<evidence type="ECO:0000256" key="6">
    <source>
        <dbReference type="ARBA" id="ARBA00009892"/>
    </source>
</evidence>
<dbReference type="FunFam" id="3.40.910.10:FF:000001">
    <property type="entry name" value="Probable deoxyhypusine synthase"/>
    <property type="match status" value="1"/>
</dbReference>
<dbReference type="Pfam" id="PF01916">
    <property type="entry name" value="DS"/>
    <property type="match status" value="1"/>
</dbReference>
<dbReference type="PANTHER" id="PTHR11703:SF0">
    <property type="entry name" value="DEOXYHYPUSINE SYNTHASE"/>
    <property type="match status" value="1"/>
</dbReference>
<evidence type="ECO:0000256" key="2">
    <source>
        <dbReference type="ARBA" id="ARBA00001911"/>
    </source>
</evidence>
<dbReference type="STRING" id="1314800.A0A1B7N945"/>
<keyword evidence="11" id="KW-0386">Hypusine biosynthesis</keyword>
<evidence type="ECO:0000256" key="10">
    <source>
        <dbReference type="ARBA" id="ARBA00023128"/>
    </source>
</evidence>
<comment type="pathway">
    <text evidence="5">Protein modification; eIF5A hypusination.</text>
</comment>
<evidence type="ECO:0000313" key="13">
    <source>
        <dbReference type="Proteomes" id="UP000092154"/>
    </source>
</evidence>
<keyword evidence="10" id="KW-0496">Mitochondrion</keyword>
<comment type="function">
    <text evidence="3">Catalyzes the NAD-dependent oxidative cleavage of spermidine and the subsequent transfer of the butylamine moiety of spermidine to the epsilon-amino group of a specific lysine residue of the eIF-5A precursor protein to form the intermediate deoxyhypusine residue.</text>
</comment>
<evidence type="ECO:0000256" key="8">
    <source>
        <dbReference type="ARBA" id="ARBA00022679"/>
    </source>
</evidence>
<keyword evidence="8" id="KW-0808">Transferase</keyword>
<evidence type="ECO:0000256" key="3">
    <source>
        <dbReference type="ARBA" id="ARBA00002823"/>
    </source>
</evidence>
<dbReference type="GO" id="GO:0005739">
    <property type="term" value="C:mitochondrion"/>
    <property type="evidence" value="ECO:0007669"/>
    <property type="project" value="UniProtKB-SubCell"/>
</dbReference>
<dbReference type="InParanoid" id="A0A1B7N945"/>
<dbReference type="EC" id="2.5.1.46" evidence="7"/>